<evidence type="ECO:0000313" key="4">
    <source>
        <dbReference type="RefSeq" id="XP_013384462.1"/>
    </source>
</evidence>
<dbReference type="RefSeq" id="XP_013384462.1">
    <property type="nucleotide sequence ID" value="XM_013529008.2"/>
</dbReference>
<organism evidence="3 4">
    <name type="scientific">Lingula anatina</name>
    <name type="common">Brachiopod</name>
    <name type="synonym">Lingula unguis</name>
    <dbReference type="NCBI Taxonomy" id="7574"/>
    <lineage>
        <taxon>Eukaryota</taxon>
        <taxon>Metazoa</taxon>
        <taxon>Spiralia</taxon>
        <taxon>Lophotrochozoa</taxon>
        <taxon>Brachiopoda</taxon>
        <taxon>Linguliformea</taxon>
        <taxon>Lingulata</taxon>
        <taxon>Lingulida</taxon>
        <taxon>Linguloidea</taxon>
        <taxon>Lingulidae</taxon>
        <taxon>Lingula</taxon>
    </lineage>
</organism>
<dbReference type="KEGG" id="lak:106154610"/>
<protein>
    <submittedName>
        <fullName evidence="4">Endochitinase A</fullName>
    </submittedName>
</protein>
<name>A0A1S3HEG3_LINAN</name>
<sequence>MAAFTALTTSLVVLTTVVLAGLTGGAEKPHHEEVILPFSWLQQSAEDAKSFLVHREKRGFWEFFGGDDDDDTTTTTTTPFPTTTSTTTTTTTTTTPTTTTRPTTTSTTSTTTRITTTSTRQTPWRRPPTPYYYDTTTTTTARPWWKVFVGKEDTTVTTTPATTTTTTTRPPPPRRTYPTRRPYYRQTRPPQRQRTPDPRVEGRHHRYRPGRRGQINQENYIPVFNPVIQVSNRPSGPNGKTDTDSGLKQGSAATRPGSDTSNVQRAPPGVPVAYLVPTQYYITQTVAPPIRHRTPSWHRPEVRKRILLERQRERHSPDYRRHLRAWLRKWRLSGGEHYRNRLRAAQS</sequence>
<feature type="compositionally biased region" description="Low complexity" evidence="1">
    <location>
        <begin position="156"/>
        <end position="168"/>
    </location>
</feature>
<dbReference type="STRING" id="7574.A0A1S3HEG3"/>
<proteinExistence type="predicted"/>
<feature type="signal peptide" evidence="2">
    <location>
        <begin position="1"/>
        <end position="20"/>
    </location>
</feature>
<feature type="chain" id="PRO_5010288117" evidence="2">
    <location>
        <begin position="21"/>
        <end position="347"/>
    </location>
</feature>
<evidence type="ECO:0000256" key="1">
    <source>
        <dbReference type="SAM" id="MobiDB-lite"/>
    </source>
</evidence>
<keyword evidence="3" id="KW-1185">Reference proteome</keyword>
<feature type="compositionally biased region" description="Low complexity" evidence="1">
    <location>
        <begin position="179"/>
        <end position="193"/>
    </location>
</feature>
<reference evidence="4" key="1">
    <citation type="submission" date="2025-08" db="UniProtKB">
        <authorList>
            <consortium name="RefSeq"/>
        </authorList>
    </citation>
    <scope>IDENTIFICATION</scope>
    <source>
        <tissue evidence="4">Gonads</tissue>
    </source>
</reference>
<evidence type="ECO:0000256" key="2">
    <source>
        <dbReference type="SAM" id="SignalP"/>
    </source>
</evidence>
<keyword evidence="2" id="KW-0732">Signal</keyword>
<accession>A0A1S3HEG3</accession>
<gene>
    <name evidence="4" type="primary">LOC106154610</name>
</gene>
<dbReference type="InParanoid" id="A0A1S3HEG3"/>
<feature type="compositionally biased region" description="Low complexity" evidence="1">
    <location>
        <begin position="73"/>
        <end position="124"/>
    </location>
</feature>
<feature type="region of interest" description="Disordered" evidence="1">
    <location>
        <begin position="71"/>
        <end position="135"/>
    </location>
</feature>
<feature type="compositionally biased region" description="Polar residues" evidence="1">
    <location>
        <begin position="228"/>
        <end position="264"/>
    </location>
</feature>
<feature type="region of interest" description="Disordered" evidence="1">
    <location>
        <begin position="156"/>
        <end position="266"/>
    </location>
</feature>
<evidence type="ECO:0000313" key="3">
    <source>
        <dbReference type="Proteomes" id="UP000085678"/>
    </source>
</evidence>
<feature type="compositionally biased region" description="Basic residues" evidence="1">
    <location>
        <begin position="202"/>
        <end position="211"/>
    </location>
</feature>
<dbReference type="Proteomes" id="UP000085678">
    <property type="component" value="Unplaced"/>
</dbReference>
<dbReference type="AlphaFoldDB" id="A0A1S3HEG3"/>
<dbReference type="GeneID" id="106154610"/>